<dbReference type="GO" id="GO:0016829">
    <property type="term" value="F:lyase activity"/>
    <property type="evidence" value="ECO:0007669"/>
    <property type="project" value="UniProtKB-KW"/>
</dbReference>
<evidence type="ECO:0000313" key="3">
    <source>
        <dbReference type="EMBL" id="KAH0542425.1"/>
    </source>
</evidence>
<proteinExistence type="predicted"/>
<dbReference type="PANTHER" id="PTHR43345">
    <property type="entry name" value="3-ISOPROPYLMALATE DEHYDRATASE SMALL SUBUNIT 2-RELATED-RELATED"/>
    <property type="match status" value="1"/>
</dbReference>
<dbReference type="AlphaFoldDB" id="A0A9P8I7R5"/>
<dbReference type="InterPro" id="IPR000573">
    <property type="entry name" value="AconitaseA/IPMdHydase_ssu_swvl"/>
</dbReference>
<reference evidence="3" key="1">
    <citation type="submission" date="2021-03" db="EMBL/GenBank/DDBJ databases">
        <title>Comparative genomics and phylogenomic investigation of the class Geoglossomycetes provide insights into ecological specialization and systematics.</title>
        <authorList>
            <person name="Melie T."/>
            <person name="Pirro S."/>
            <person name="Miller A.N."/>
            <person name="Quandt A."/>
        </authorList>
    </citation>
    <scope>NUCLEOTIDE SEQUENCE</scope>
    <source>
        <strain evidence="3">GBOQ0MN5Z8</strain>
    </source>
</reference>
<dbReference type="SUPFAM" id="SSF52016">
    <property type="entry name" value="LeuD/IlvD-like"/>
    <property type="match status" value="1"/>
</dbReference>
<protein>
    <submittedName>
        <fullName evidence="3">Mitochondrial Homoaconitase</fullName>
    </submittedName>
</protein>
<dbReference type="InterPro" id="IPR050075">
    <property type="entry name" value="LeuD"/>
</dbReference>
<evidence type="ECO:0000313" key="4">
    <source>
        <dbReference type="Proteomes" id="UP000698800"/>
    </source>
</evidence>
<feature type="domain" description="Aconitase A/isopropylmalate dehydratase small subunit swivel" evidence="2">
    <location>
        <begin position="12"/>
        <end position="70"/>
    </location>
</feature>
<organism evidence="3 4">
    <name type="scientific">Glutinoglossum americanum</name>
    <dbReference type="NCBI Taxonomy" id="1670608"/>
    <lineage>
        <taxon>Eukaryota</taxon>
        <taxon>Fungi</taxon>
        <taxon>Dikarya</taxon>
        <taxon>Ascomycota</taxon>
        <taxon>Pezizomycotina</taxon>
        <taxon>Geoglossomycetes</taxon>
        <taxon>Geoglossales</taxon>
        <taxon>Geoglossaceae</taxon>
        <taxon>Glutinoglossum</taxon>
    </lineage>
</organism>
<accession>A0A9P8I7R5</accession>
<gene>
    <name evidence="3" type="primary">LYS4_1</name>
    <name evidence="3" type="ORF">FGG08_003180</name>
</gene>
<keyword evidence="1" id="KW-0456">Lyase</keyword>
<dbReference type="InterPro" id="IPR015928">
    <property type="entry name" value="Aconitase/3IPM_dehydase_swvl"/>
</dbReference>
<dbReference type="Proteomes" id="UP000698800">
    <property type="component" value="Unassembled WGS sequence"/>
</dbReference>
<sequence length="145" mass="15404">MSLLCMENYNPAFRSLAREGHILISGYNFGCGSSREQAATAIPNRGIPLVVAGSFSNIFARDSINNALLGPKIPALVKRLREVFSGDGGTALTRRTGWWLEWDVAGCEVLVREGGEGAREWRVGVGSVGRGVQEIVAKGGVGGVD</sequence>
<evidence type="ECO:0000259" key="2">
    <source>
        <dbReference type="Pfam" id="PF00694"/>
    </source>
</evidence>
<evidence type="ECO:0000256" key="1">
    <source>
        <dbReference type="ARBA" id="ARBA00023239"/>
    </source>
</evidence>
<dbReference type="Pfam" id="PF00694">
    <property type="entry name" value="Aconitase_C"/>
    <property type="match status" value="1"/>
</dbReference>
<keyword evidence="4" id="KW-1185">Reference proteome</keyword>
<name>A0A9P8I7R5_9PEZI</name>
<dbReference type="PANTHER" id="PTHR43345:SF2">
    <property type="entry name" value="3-ISOPROPYLMALATE DEHYDRATASE SMALL SUBUNIT 1"/>
    <property type="match status" value="1"/>
</dbReference>
<dbReference type="EMBL" id="JAGHQL010000054">
    <property type="protein sequence ID" value="KAH0542425.1"/>
    <property type="molecule type" value="Genomic_DNA"/>
</dbReference>
<comment type="caution">
    <text evidence="3">The sequence shown here is derived from an EMBL/GenBank/DDBJ whole genome shotgun (WGS) entry which is preliminary data.</text>
</comment>
<dbReference type="OrthoDB" id="5149968at2759"/>
<dbReference type="Gene3D" id="3.20.19.10">
    <property type="entry name" value="Aconitase, domain 4"/>
    <property type="match status" value="1"/>
</dbReference>